<name>A0A1Y0EBH9_9RHOB</name>
<dbReference type="EMBL" id="CP021431">
    <property type="protein sequence ID" value="ARU00984.1"/>
    <property type="molecule type" value="Genomic_DNA"/>
</dbReference>
<evidence type="ECO:0000313" key="3">
    <source>
        <dbReference type="Proteomes" id="UP000195273"/>
    </source>
</evidence>
<sequence>MKGDLHDTKALIREAFRIDGITGAECRTIFLDWVLGLPDGQDVGAAVRALLVRHADAPPDHPMTRVLEQSLRATAPPRRRGGRDARLRAGG</sequence>
<feature type="region of interest" description="Disordered" evidence="1">
    <location>
        <begin position="72"/>
        <end position="91"/>
    </location>
</feature>
<evidence type="ECO:0000256" key="1">
    <source>
        <dbReference type="SAM" id="MobiDB-lite"/>
    </source>
</evidence>
<organism evidence="2 3">
    <name type="scientific">Yoonia vestfoldensis</name>
    <dbReference type="NCBI Taxonomy" id="245188"/>
    <lineage>
        <taxon>Bacteria</taxon>
        <taxon>Pseudomonadati</taxon>
        <taxon>Pseudomonadota</taxon>
        <taxon>Alphaproteobacteria</taxon>
        <taxon>Rhodobacterales</taxon>
        <taxon>Paracoccaceae</taxon>
        <taxon>Yoonia</taxon>
    </lineage>
</organism>
<gene>
    <name evidence="2" type="ORF">LOKVESSMR4R_01670</name>
</gene>
<keyword evidence="3" id="KW-1185">Reference proteome</keyword>
<dbReference type="RefSeq" id="WP_087207405.1">
    <property type="nucleotide sequence ID" value="NZ_CP021431.1"/>
</dbReference>
<feature type="compositionally biased region" description="Basic and acidic residues" evidence="1">
    <location>
        <begin position="82"/>
        <end position="91"/>
    </location>
</feature>
<dbReference type="OrthoDB" id="7778431at2"/>
<dbReference type="AlphaFoldDB" id="A0A1Y0EBH9"/>
<reference evidence="2 3" key="1">
    <citation type="submission" date="2017-05" db="EMBL/GenBank/DDBJ databases">
        <title>Genome Sequence of Loktanella vestfoldensis Strain SMR4r Isolated from a Culture of the Diatom Skeletonema marinoi.</title>
        <authorList>
            <person name="Topel M."/>
            <person name="Pinder M.I.M."/>
            <person name="Johansson O.N."/>
            <person name="Kourtchenko O."/>
            <person name="Godhe A."/>
            <person name="Clarke A.K."/>
        </authorList>
    </citation>
    <scope>NUCLEOTIDE SEQUENCE [LARGE SCALE GENOMIC DNA]</scope>
    <source>
        <strain evidence="2 3">SMR4r</strain>
    </source>
</reference>
<accession>A0A1Y0EBH9</accession>
<dbReference type="KEGG" id="lvs:LOKVESSMR4R_01670"/>
<dbReference type="Proteomes" id="UP000195273">
    <property type="component" value="Chromosome"/>
</dbReference>
<proteinExistence type="predicted"/>
<protein>
    <submittedName>
        <fullName evidence="2">Uncharacterized protein</fullName>
    </submittedName>
</protein>
<evidence type="ECO:0000313" key="2">
    <source>
        <dbReference type="EMBL" id="ARU00984.1"/>
    </source>
</evidence>